<dbReference type="OrthoDB" id="5598240at2759"/>
<evidence type="ECO:0000313" key="3">
    <source>
        <dbReference type="Proteomes" id="UP000789831"/>
    </source>
</evidence>
<proteinExistence type="predicted"/>
<dbReference type="AlphaFoldDB" id="A0A9N9FVA9"/>
<name>A0A9N9FVA9_9GLOM</name>
<gene>
    <name evidence="2" type="ORF">AGERDE_LOCUS7047</name>
</gene>
<feature type="domain" description="HMG box" evidence="1">
    <location>
        <begin position="47"/>
        <end position="117"/>
    </location>
</feature>
<sequence>MRKTPKVSGSSTSNTFPEMSNIPTIFVPFPPKITAEDYLKKKRDGSFPNKSMNCFMLYRIAFNKELRAKGICVRQQSISRHISDSWQNEPDYVRKVYRDLAVRAQEELDQMRKCSLGPDPLFTFATDDRIRHSDFAQSFNASNIQFNNYLIGDNFPMLHSVESAALDSIQIPFINNNIHEQNSSEDDHFKNYSINFLPTPPESSLDGTLMDLNYFPIFKTNPNSCIVPFNYFLNYN</sequence>
<accession>A0A9N9FVA9</accession>
<dbReference type="InterPro" id="IPR036910">
    <property type="entry name" value="HMG_box_dom_sf"/>
</dbReference>
<dbReference type="InterPro" id="IPR009071">
    <property type="entry name" value="HMG_box_dom"/>
</dbReference>
<dbReference type="SUPFAM" id="SSF47095">
    <property type="entry name" value="HMG-box"/>
    <property type="match status" value="1"/>
</dbReference>
<dbReference type="Gene3D" id="1.10.30.10">
    <property type="entry name" value="High mobility group box domain"/>
    <property type="match status" value="1"/>
</dbReference>
<evidence type="ECO:0000313" key="2">
    <source>
        <dbReference type="EMBL" id="CAG8558782.1"/>
    </source>
</evidence>
<protein>
    <submittedName>
        <fullName evidence="2">4946_t:CDS:1</fullName>
    </submittedName>
</protein>
<comment type="caution">
    <text evidence="2">The sequence shown here is derived from an EMBL/GenBank/DDBJ whole genome shotgun (WGS) entry which is preliminary data.</text>
</comment>
<dbReference type="SMART" id="SM00398">
    <property type="entry name" value="HMG"/>
    <property type="match status" value="1"/>
</dbReference>
<dbReference type="Proteomes" id="UP000789831">
    <property type="component" value="Unassembled WGS sequence"/>
</dbReference>
<dbReference type="EMBL" id="CAJVPL010001205">
    <property type="protein sequence ID" value="CAG8558782.1"/>
    <property type="molecule type" value="Genomic_DNA"/>
</dbReference>
<organism evidence="2 3">
    <name type="scientific">Ambispora gerdemannii</name>
    <dbReference type="NCBI Taxonomy" id="144530"/>
    <lineage>
        <taxon>Eukaryota</taxon>
        <taxon>Fungi</taxon>
        <taxon>Fungi incertae sedis</taxon>
        <taxon>Mucoromycota</taxon>
        <taxon>Glomeromycotina</taxon>
        <taxon>Glomeromycetes</taxon>
        <taxon>Archaeosporales</taxon>
        <taxon>Ambisporaceae</taxon>
        <taxon>Ambispora</taxon>
    </lineage>
</organism>
<evidence type="ECO:0000259" key="1">
    <source>
        <dbReference type="SMART" id="SM00398"/>
    </source>
</evidence>
<keyword evidence="3" id="KW-1185">Reference proteome</keyword>
<reference evidence="2" key="1">
    <citation type="submission" date="2021-06" db="EMBL/GenBank/DDBJ databases">
        <authorList>
            <person name="Kallberg Y."/>
            <person name="Tangrot J."/>
            <person name="Rosling A."/>
        </authorList>
    </citation>
    <scope>NUCLEOTIDE SEQUENCE</scope>
    <source>
        <strain evidence="2">MT106</strain>
    </source>
</reference>
<dbReference type="Pfam" id="PF00505">
    <property type="entry name" value="HMG_box"/>
    <property type="match status" value="1"/>
</dbReference>